<dbReference type="Proteomes" id="UP001499854">
    <property type="component" value="Unassembled WGS sequence"/>
</dbReference>
<dbReference type="EMBL" id="BAAAQM010000022">
    <property type="protein sequence ID" value="GAA1976538.1"/>
    <property type="molecule type" value="Genomic_DNA"/>
</dbReference>
<reference evidence="4 5" key="1">
    <citation type="journal article" date="2019" name="Int. J. Syst. Evol. Microbiol.">
        <title>The Global Catalogue of Microorganisms (GCM) 10K type strain sequencing project: providing services to taxonomists for standard genome sequencing and annotation.</title>
        <authorList>
            <consortium name="The Broad Institute Genomics Platform"/>
            <consortium name="The Broad Institute Genome Sequencing Center for Infectious Disease"/>
            <person name="Wu L."/>
            <person name="Ma J."/>
        </authorList>
    </citation>
    <scope>NUCLEOTIDE SEQUENCE [LARGE SCALE GENOMIC DNA]</scope>
    <source>
        <strain evidence="4 5">JCM 16013</strain>
    </source>
</reference>
<feature type="signal peptide" evidence="2">
    <location>
        <begin position="1"/>
        <end position="21"/>
    </location>
</feature>
<evidence type="ECO:0000256" key="1">
    <source>
        <dbReference type="SAM" id="MobiDB-lite"/>
    </source>
</evidence>
<keyword evidence="4" id="KW-0378">Hydrolase</keyword>
<dbReference type="PANTHER" id="PTHR24094:SF15">
    <property type="entry name" value="AMP-DEPENDENT SYNTHETASE_LIGASE DOMAIN-CONTAINING PROTEIN-RELATED"/>
    <property type="match status" value="1"/>
</dbReference>
<dbReference type="GO" id="GO:0004519">
    <property type="term" value="F:endonuclease activity"/>
    <property type="evidence" value="ECO:0007669"/>
    <property type="project" value="UniProtKB-KW"/>
</dbReference>
<dbReference type="PROSITE" id="PS51257">
    <property type="entry name" value="PROKAR_LIPOPROTEIN"/>
    <property type="match status" value="1"/>
</dbReference>
<organism evidence="4 5">
    <name type="scientific">Catenulispora subtropica</name>
    <dbReference type="NCBI Taxonomy" id="450798"/>
    <lineage>
        <taxon>Bacteria</taxon>
        <taxon>Bacillati</taxon>
        <taxon>Actinomycetota</taxon>
        <taxon>Actinomycetes</taxon>
        <taxon>Catenulisporales</taxon>
        <taxon>Catenulisporaceae</taxon>
        <taxon>Catenulispora</taxon>
    </lineage>
</organism>
<name>A0ABN2RXF4_9ACTN</name>
<evidence type="ECO:0000256" key="2">
    <source>
        <dbReference type="SAM" id="SignalP"/>
    </source>
</evidence>
<feature type="compositionally biased region" description="Low complexity" evidence="1">
    <location>
        <begin position="26"/>
        <end position="42"/>
    </location>
</feature>
<evidence type="ECO:0000313" key="5">
    <source>
        <dbReference type="Proteomes" id="UP001499854"/>
    </source>
</evidence>
<dbReference type="Pfam" id="PF07510">
    <property type="entry name" value="GmrSD_C"/>
    <property type="match status" value="1"/>
</dbReference>
<protein>
    <submittedName>
        <fullName evidence="4">HNH endonuclease family protein</fullName>
    </submittedName>
</protein>
<feature type="domain" description="GmrSD restriction endonucleases C-terminal" evidence="3">
    <location>
        <begin position="114"/>
        <end position="249"/>
    </location>
</feature>
<gene>
    <name evidence="4" type="ORF">GCM10009838_41110</name>
</gene>
<feature type="chain" id="PRO_5046258875" evidence="2">
    <location>
        <begin position="22"/>
        <end position="254"/>
    </location>
</feature>
<dbReference type="InterPro" id="IPR011089">
    <property type="entry name" value="GmrSD_C"/>
</dbReference>
<keyword evidence="4" id="KW-0540">Nuclease</keyword>
<keyword evidence="5" id="KW-1185">Reference proteome</keyword>
<evidence type="ECO:0000313" key="4">
    <source>
        <dbReference type="EMBL" id="GAA1976538.1"/>
    </source>
</evidence>
<keyword evidence="2" id="KW-0732">Signal</keyword>
<keyword evidence="4" id="KW-0255">Endonuclease</keyword>
<feature type="compositionally biased region" description="Polar residues" evidence="1">
    <location>
        <begin position="43"/>
        <end position="54"/>
    </location>
</feature>
<dbReference type="RefSeq" id="WP_344658678.1">
    <property type="nucleotide sequence ID" value="NZ_BAAAQM010000022.1"/>
</dbReference>
<evidence type="ECO:0000259" key="3">
    <source>
        <dbReference type="Pfam" id="PF07510"/>
    </source>
</evidence>
<accession>A0ABN2RXF4</accession>
<comment type="caution">
    <text evidence="4">The sequence shown here is derived from an EMBL/GenBank/DDBJ whole genome shotgun (WGS) entry which is preliminary data.</text>
</comment>
<feature type="region of interest" description="Disordered" evidence="1">
    <location>
        <begin position="26"/>
        <end position="60"/>
    </location>
</feature>
<proteinExistence type="predicted"/>
<dbReference type="PANTHER" id="PTHR24094">
    <property type="entry name" value="SECRETED PROTEIN"/>
    <property type="match status" value="1"/>
</dbReference>
<sequence>MIPIRRSLPAVLILALPVALTLTGCKSTTSSSAPASTGSTGPDTRSVNPLTNQDGLKPGLAPITTAADKNGARDLITKVSTGATGPKTGYSRDLFGDAWTDTAAGAPLSGNGCDTRNDVLARDGQNLAYTSGSHCVISSMTLYNPYKSETITWTKAKASSVQIDHVIPLSYAWQMGAARWPEDQRKQLANDPLNLLAVDGPDNASKGDSGPAEWLPPNQAIRCSYSVRFAEVALKYKLAVAKEDKAAMLSQCAG</sequence>